<dbReference type="InterPro" id="IPR003675">
    <property type="entry name" value="Rce1/LyrA-like_dom"/>
</dbReference>
<dbReference type="OrthoDB" id="271604at2759"/>
<evidence type="ECO:0000256" key="1">
    <source>
        <dbReference type="ARBA" id="ARBA00004477"/>
    </source>
</evidence>
<feature type="domain" description="CAAX prenyl protease 2/Lysostaphin resistance protein A-like" evidence="12">
    <location>
        <begin position="45"/>
        <end position="155"/>
    </location>
</feature>
<dbReference type="GO" id="GO:0005789">
    <property type="term" value="C:endoplasmic reticulum membrane"/>
    <property type="evidence" value="ECO:0007669"/>
    <property type="project" value="UniProtKB-SubCell"/>
</dbReference>
<comment type="subcellular location">
    <subcellularLocation>
        <location evidence="1">Endoplasmic reticulum membrane</location>
        <topology evidence="1">Multi-pass membrane protein</topology>
    </subcellularLocation>
</comment>
<evidence type="ECO:0000256" key="3">
    <source>
        <dbReference type="ARBA" id="ARBA00022670"/>
    </source>
</evidence>
<dbReference type="Proteomes" id="UP000775547">
    <property type="component" value="Unassembled WGS sequence"/>
</dbReference>
<evidence type="ECO:0000256" key="7">
    <source>
        <dbReference type="ARBA" id="ARBA00022989"/>
    </source>
</evidence>
<dbReference type="InterPro" id="IPR039731">
    <property type="entry name" value="Rce1"/>
</dbReference>
<evidence type="ECO:0000256" key="9">
    <source>
        <dbReference type="ARBA" id="ARBA00047280"/>
    </source>
</evidence>
<keyword evidence="8 11" id="KW-0472">Membrane</keyword>
<dbReference type="Pfam" id="PF02517">
    <property type="entry name" value="Rce1-like"/>
    <property type="match status" value="1"/>
</dbReference>
<evidence type="ECO:0000313" key="13">
    <source>
        <dbReference type="EMBL" id="KAG5642986.1"/>
    </source>
</evidence>
<comment type="similarity">
    <text evidence="2">Belongs to the peptidase U48 family.</text>
</comment>
<dbReference type="AlphaFoldDB" id="A0A9P7K922"/>
<sequence length="179" mass="20391">MDSLYPHLVTPVLFIGPLYAMFLRQELPLQAHWSFHEDVISKFLSWQGIRNYLLGPITEEVVFRACVIAVYHMSGASTKRMIFLGPLSFGLAHVHHAWDTFNRYGRNASAAKRAIIMSLFQLSYTTLFGFHCSYLFLRTGSIYPPITAHIFCNIMGLPGFIGDVKDFPSRRIGQFCLLP</sequence>
<evidence type="ECO:0000256" key="4">
    <source>
        <dbReference type="ARBA" id="ARBA00022692"/>
    </source>
</evidence>
<evidence type="ECO:0000259" key="12">
    <source>
        <dbReference type="Pfam" id="PF02517"/>
    </source>
</evidence>
<accession>A0A9P7K922</accession>
<name>A0A9P7K922_9AGAR</name>
<evidence type="ECO:0000256" key="8">
    <source>
        <dbReference type="ARBA" id="ARBA00023136"/>
    </source>
</evidence>
<evidence type="ECO:0000256" key="5">
    <source>
        <dbReference type="ARBA" id="ARBA00022801"/>
    </source>
</evidence>
<keyword evidence="7 11" id="KW-1133">Transmembrane helix</keyword>
<organism evidence="13 14">
    <name type="scientific">Asterophora parasitica</name>
    <dbReference type="NCBI Taxonomy" id="117018"/>
    <lineage>
        <taxon>Eukaryota</taxon>
        <taxon>Fungi</taxon>
        <taxon>Dikarya</taxon>
        <taxon>Basidiomycota</taxon>
        <taxon>Agaricomycotina</taxon>
        <taxon>Agaricomycetes</taxon>
        <taxon>Agaricomycetidae</taxon>
        <taxon>Agaricales</taxon>
        <taxon>Tricholomatineae</taxon>
        <taxon>Lyophyllaceae</taxon>
        <taxon>Asterophora</taxon>
    </lineage>
</organism>
<keyword evidence="5" id="KW-0378">Hydrolase</keyword>
<dbReference type="GO" id="GO:0071586">
    <property type="term" value="P:CAAX-box protein processing"/>
    <property type="evidence" value="ECO:0007669"/>
    <property type="project" value="InterPro"/>
</dbReference>
<comment type="caution">
    <text evidence="13">The sequence shown here is derived from an EMBL/GenBank/DDBJ whole genome shotgun (WGS) entry which is preliminary data.</text>
</comment>
<proteinExistence type="inferred from homology"/>
<reference evidence="13" key="2">
    <citation type="submission" date="2021-10" db="EMBL/GenBank/DDBJ databases">
        <title>Phylogenomics reveals ancestral predisposition of the termite-cultivated fungus Termitomyces towards a domesticated lifestyle.</title>
        <authorList>
            <person name="Auxier B."/>
            <person name="Grum-Grzhimaylo A."/>
            <person name="Cardenas M.E."/>
            <person name="Lodge J.D."/>
            <person name="Laessoe T."/>
            <person name="Pedersen O."/>
            <person name="Smith M.E."/>
            <person name="Kuyper T.W."/>
            <person name="Franco-Molano E.A."/>
            <person name="Baroni T.J."/>
            <person name="Aanen D.K."/>
        </authorList>
    </citation>
    <scope>NUCLEOTIDE SEQUENCE</scope>
    <source>
        <strain evidence="13">AP01</strain>
        <tissue evidence="13">Mycelium</tissue>
    </source>
</reference>
<reference evidence="13" key="1">
    <citation type="submission" date="2020-07" db="EMBL/GenBank/DDBJ databases">
        <authorList>
            <person name="Nieuwenhuis M."/>
            <person name="Van De Peppel L.J.J."/>
        </authorList>
    </citation>
    <scope>NUCLEOTIDE SEQUENCE</scope>
    <source>
        <strain evidence="13">AP01</strain>
        <tissue evidence="13">Mycelium</tissue>
    </source>
</reference>
<feature type="transmembrane region" description="Helical" evidence="11">
    <location>
        <begin position="142"/>
        <end position="161"/>
    </location>
</feature>
<protein>
    <recommendedName>
        <fullName evidence="10">intramembrane prenyl-peptidase Rce1</fullName>
        <ecNumber evidence="10">3.4.26.1</ecNumber>
    </recommendedName>
</protein>
<evidence type="ECO:0000313" key="14">
    <source>
        <dbReference type="Proteomes" id="UP000775547"/>
    </source>
</evidence>
<keyword evidence="4 11" id="KW-0812">Transmembrane</keyword>
<dbReference type="EC" id="3.4.26.1" evidence="10"/>
<feature type="transmembrane region" description="Helical" evidence="11">
    <location>
        <begin position="114"/>
        <end position="136"/>
    </location>
</feature>
<evidence type="ECO:0000256" key="11">
    <source>
        <dbReference type="SAM" id="Phobius"/>
    </source>
</evidence>
<evidence type="ECO:0000256" key="2">
    <source>
        <dbReference type="ARBA" id="ARBA00006897"/>
    </source>
</evidence>
<dbReference type="EMBL" id="JABCKV010000142">
    <property type="protein sequence ID" value="KAG5642986.1"/>
    <property type="molecule type" value="Genomic_DNA"/>
</dbReference>
<keyword evidence="3" id="KW-0645">Protease</keyword>
<comment type="catalytic activity">
    <reaction evidence="9">
        <text>Hydrolyzes the peptide bond -P2-(S-farnesyl or geranylgeranyl)C-P1'-P2'-P3'-COOH where P1' and P2' are amino acids with aliphatic sidechains and P3' is any C-terminal residue.</text>
        <dbReference type="EC" id="3.4.26.1"/>
    </reaction>
</comment>
<keyword evidence="6" id="KW-0256">Endoplasmic reticulum</keyword>
<keyword evidence="14" id="KW-1185">Reference proteome</keyword>
<feature type="transmembrane region" description="Helical" evidence="11">
    <location>
        <begin position="6"/>
        <end position="23"/>
    </location>
</feature>
<evidence type="ECO:0000256" key="10">
    <source>
        <dbReference type="ARBA" id="ARBA00049729"/>
    </source>
</evidence>
<gene>
    <name evidence="13" type="ORF">DXG03_001802</name>
</gene>
<dbReference type="GO" id="GO:0004222">
    <property type="term" value="F:metalloendopeptidase activity"/>
    <property type="evidence" value="ECO:0007669"/>
    <property type="project" value="InterPro"/>
</dbReference>
<evidence type="ECO:0000256" key="6">
    <source>
        <dbReference type="ARBA" id="ARBA00022824"/>
    </source>
</evidence>
<dbReference type="PANTHER" id="PTHR13046:SF0">
    <property type="entry name" value="CAAX PRENYL PROTEASE 2"/>
    <property type="match status" value="1"/>
</dbReference>
<dbReference type="PANTHER" id="PTHR13046">
    <property type="entry name" value="PROTEASE U48 CAAX PRENYL PROTEASE RCE1"/>
    <property type="match status" value="1"/>
</dbReference>